<reference evidence="1 2" key="1">
    <citation type="submission" date="2021-05" db="EMBL/GenBank/DDBJ databases">
        <title>Genome Assembly of Synthetic Allotetraploid Brassica napus Reveals Homoeologous Exchanges between Subgenomes.</title>
        <authorList>
            <person name="Davis J.T."/>
        </authorList>
    </citation>
    <scope>NUCLEOTIDE SEQUENCE [LARGE SCALE GENOMIC DNA]</scope>
    <source>
        <strain evidence="2">cv. Da-Ae</strain>
        <tissue evidence="1">Seedling</tissue>
    </source>
</reference>
<organism evidence="1 2">
    <name type="scientific">Brassica napus</name>
    <name type="common">Rape</name>
    <dbReference type="NCBI Taxonomy" id="3708"/>
    <lineage>
        <taxon>Eukaryota</taxon>
        <taxon>Viridiplantae</taxon>
        <taxon>Streptophyta</taxon>
        <taxon>Embryophyta</taxon>
        <taxon>Tracheophyta</taxon>
        <taxon>Spermatophyta</taxon>
        <taxon>Magnoliopsida</taxon>
        <taxon>eudicotyledons</taxon>
        <taxon>Gunneridae</taxon>
        <taxon>Pentapetalae</taxon>
        <taxon>rosids</taxon>
        <taxon>malvids</taxon>
        <taxon>Brassicales</taxon>
        <taxon>Brassicaceae</taxon>
        <taxon>Brassiceae</taxon>
        <taxon>Brassica</taxon>
    </lineage>
</organism>
<accession>A0ABQ7XVF9</accession>
<comment type="caution">
    <text evidence="1">The sequence shown here is derived from an EMBL/GenBank/DDBJ whole genome shotgun (WGS) entry which is preliminary data.</text>
</comment>
<sequence>MLCTRTNPNSRVLSSSTHPIFSSAETVLRSSPAASLPHHTTANPIRSFVDRLCCDIPEKEIQRRYTCPWSPNVVKALTPALTAASHSSHDLRFNASLIPSIE</sequence>
<evidence type="ECO:0000313" key="2">
    <source>
        <dbReference type="Proteomes" id="UP000824890"/>
    </source>
</evidence>
<evidence type="ECO:0000313" key="1">
    <source>
        <dbReference type="EMBL" id="KAH0859912.1"/>
    </source>
</evidence>
<dbReference type="EMBL" id="JAGKQM010000019">
    <property type="protein sequence ID" value="KAH0859912.1"/>
    <property type="molecule type" value="Genomic_DNA"/>
</dbReference>
<gene>
    <name evidence="1" type="ORF">HID58_088173</name>
</gene>
<proteinExistence type="predicted"/>
<name>A0ABQ7XVF9_BRANA</name>
<dbReference type="Proteomes" id="UP000824890">
    <property type="component" value="Unassembled WGS sequence"/>
</dbReference>
<protein>
    <submittedName>
        <fullName evidence="1">Uncharacterized protein</fullName>
    </submittedName>
</protein>
<keyword evidence="2" id="KW-1185">Reference proteome</keyword>